<evidence type="ECO:0000256" key="1">
    <source>
        <dbReference type="ARBA" id="ARBA00004167"/>
    </source>
</evidence>
<dbReference type="EC" id="2.8.2.-" evidence="7"/>
<dbReference type="InterPro" id="IPR027417">
    <property type="entry name" value="P-loop_NTPase"/>
</dbReference>
<dbReference type="PANTHER" id="PTHR12812:SF0">
    <property type="entry name" value="HEPARAN-SULFATE 6-O-SULFOTRANSFERASE"/>
    <property type="match status" value="1"/>
</dbReference>
<reference evidence="8 9" key="1">
    <citation type="submission" date="2021-04" db="EMBL/GenBank/DDBJ databases">
        <authorList>
            <person name="Bliznina A."/>
        </authorList>
    </citation>
    <scope>NUCLEOTIDE SEQUENCE [LARGE SCALE GENOMIC DNA]</scope>
</reference>
<evidence type="ECO:0000313" key="9">
    <source>
        <dbReference type="Proteomes" id="UP001158576"/>
    </source>
</evidence>
<evidence type="ECO:0000256" key="2">
    <source>
        <dbReference type="ARBA" id="ARBA00022679"/>
    </source>
</evidence>
<keyword evidence="7" id="KW-0735">Signal-anchor</keyword>
<name>A0ABN7SKG3_OIKDI</name>
<keyword evidence="5 7" id="KW-0472">Membrane</keyword>
<protein>
    <recommendedName>
        <fullName evidence="7">Heparan-sulfate 6-O-sulfotransferase</fullName>
        <ecNumber evidence="7">2.8.2.-</ecNumber>
    </recommendedName>
</protein>
<dbReference type="SUPFAM" id="SSF52540">
    <property type="entry name" value="P-loop containing nucleoside triphosphate hydrolases"/>
    <property type="match status" value="1"/>
</dbReference>
<evidence type="ECO:0000256" key="5">
    <source>
        <dbReference type="ARBA" id="ARBA00023136"/>
    </source>
</evidence>
<evidence type="ECO:0000256" key="6">
    <source>
        <dbReference type="ARBA" id="ARBA00023180"/>
    </source>
</evidence>
<comment type="catalytic activity">
    <reaction evidence="7">
        <text>alpha-D-glucosaminyl-[heparan sulfate](n) + 3'-phosphoadenylyl sulfate = 6-sulfo-alpha-D-glucosaminyl-[heparan sulfate](n) + adenosine 3',5'-bisphosphate + H(+)</text>
        <dbReference type="Rhea" id="RHEA:56604"/>
        <dbReference type="Rhea" id="RHEA-COMP:9830"/>
        <dbReference type="Rhea" id="RHEA-COMP:14621"/>
        <dbReference type="ChEBI" id="CHEBI:15378"/>
        <dbReference type="ChEBI" id="CHEBI:58339"/>
        <dbReference type="ChEBI" id="CHEBI:58343"/>
        <dbReference type="ChEBI" id="CHEBI:58388"/>
        <dbReference type="ChEBI" id="CHEBI:140604"/>
    </reaction>
</comment>
<keyword evidence="6" id="KW-0325">Glycoprotein</keyword>
<keyword evidence="2 7" id="KW-0808">Transferase</keyword>
<sequence>MMRTTTAFLAVAIFLGTFCYLLFYSCETQETLDVRIKASGISREEEKIISDAIFEEEKIEDFQLKKWDRSKSIGFLHCGKCGGTSMDRTLGPVVRKLSTREDDKYIGNLHYDWSYFELFEKDSVEPIILLRDPVERSVSNYHFKKTIPAVAKSKQPTYVKFMKSTFDTFLEQPEVMVDFAHLWIDSFAGLSMIDGLMSDDYYGTSTRKIYKNDREKMDQIFRDRELMRLNATWSLNLAADRLENMGWFGILEKMEDSEKLLSNYIGENIKLAHARKTADLTGRKPKASDSVLEKLNALKPLNKWLYEFANRLFDARVEFFKTGVYKRPVRKPMPEMSCLCTRLIMYCAGGELDFWISEEAPEGYEMLFWNYLRALGVQVPNDKLPSSEKSFSLEFL</sequence>
<dbReference type="Gene3D" id="3.40.50.300">
    <property type="entry name" value="P-loop containing nucleotide triphosphate hydrolases"/>
    <property type="match status" value="1"/>
</dbReference>
<evidence type="ECO:0000256" key="7">
    <source>
        <dbReference type="RuleBase" id="RU364122"/>
    </source>
</evidence>
<comment type="subcellular location">
    <subcellularLocation>
        <location evidence="1">Membrane</location>
        <topology evidence="1">Single-pass membrane protein</topology>
    </subcellularLocation>
    <subcellularLocation>
        <location evidence="7">Membrane</location>
        <topology evidence="7">Single-pass type II membrane protein</topology>
    </subcellularLocation>
</comment>
<comment type="function">
    <text evidence="7">6-O-sulfation enzyme which catalyzes the transfer of sulfate from 3'-phosphoadenosine 5'-phosphosulfate (PAPS) to position 6 of the N-sulfoglucosamine residue (GlcNS) of heparan sulfate.</text>
</comment>
<dbReference type="EMBL" id="OU015566">
    <property type="protein sequence ID" value="CAG5103132.1"/>
    <property type="molecule type" value="Genomic_DNA"/>
</dbReference>
<keyword evidence="3" id="KW-0812">Transmembrane</keyword>
<dbReference type="PANTHER" id="PTHR12812">
    <property type="entry name" value="HEPARAN SULFATE 6-O-SULFOTRANSFERASE 3"/>
    <property type="match status" value="1"/>
</dbReference>
<comment type="similarity">
    <text evidence="7">Belongs to the sulfotransferase 6 family.</text>
</comment>
<keyword evidence="9" id="KW-1185">Reference proteome</keyword>
<accession>A0ABN7SKG3</accession>
<organism evidence="8 9">
    <name type="scientific">Oikopleura dioica</name>
    <name type="common">Tunicate</name>
    <dbReference type="NCBI Taxonomy" id="34765"/>
    <lineage>
        <taxon>Eukaryota</taxon>
        <taxon>Metazoa</taxon>
        <taxon>Chordata</taxon>
        <taxon>Tunicata</taxon>
        <taxon>Appendicularia</taxon>
        <taxon>Copelata</taxon>
        <taxon>Oikopleuridae</taxon>
        <taxon>Oikopleura</taxon>
    </lineage>
</organism>
<evidence type="ECO:0000256" key="4">
    <source>
        <dbReference type="ARBA" id="ARBA00022989"/>
    </source>
</evidence>
<evidence type="ECO:0000256" key="3">
    <source>
        <dbReference type="ARBA" id="ARBA00022692"/>
    </source>
</evidence>
<dbReference type="Proteomes" id="UP001158576">
    <property type="component" value="Chromosome 1"/>
</dbReference>
<gene>
    <name evidence="8" type="ORF">OKIOD_LOCUS9396</name>
</gene>
<proteinExistence type="inferred from homology"/>
<dbReference type="PROSITE" id="PS51257">
    <property type="entry name" value="PROKAR_LIPOPROTEIN"/>
    <property type="match status" value="1"/>
</dbReference>
<evidence type="ECO:0000313" key="8">
    <source>
        <dbReference type="EMBL" id="CAG5103132.1"/>
    </source>
</evidence>
<keyword evidence="4" id="KW-1133">Transmembrane helix</keyword>
<dbReference type="InterPro" id="IPR010635">
    <property type="entry name" value="Heparan_SO4-6-sulfoTrfase"/>
</dbReference>